<evidence type="ECO:0000313" key="2">
    <source>
        <dbReference type="Proteomes" id="UP000762110"/>
    </source>
</evidence>
<proteinExistence type="predicted"/>
<comment type="caution">
    <text evidence="1">The sequence shown here is derived from an EMBL/GenBank/DDBJ whole genome shotgun (WGS) entry which is preliminary data.</text>
</comment>
<reference evidence="1 2" key="1">
    <citation type="submission" date="2020-05" db="EMBL/GenBank/DDBJ databases">
        <title>Description of Pedobacter foliorum sp. nov.</title>
        <authorList>
            <person name="Qi S."/>
            <person name="Carlier A."/>
            <person name="Cnockaert M."/>
            <person name="Vandamme P."/>
        </authorList>
    </citation>
    <scope>NUCLEOTIDE SEQUENCE [LARGE SCALE GENOMIC DNA]</scope>
    <source>
        <strain evidence="1 2">LMG 31300</strain>
    </source>
</reference>
<dbReference type="InterPro" id="IPR008969">
    <property type="entry name" value="CarboxyPept-like_regulatory"/>
</dbReference>
<dbReference type="SUPFAM" id="SSF49464">
    <property type="entry name" value="Carboxypeptidase regulatory domain-like"/>
    <property type="match status" value="1"/>
</dbReference>
<name>A0ABX2DEE9_9SPHI</name>
<keyword evidence="2" id="KW-1185">Reference proteome</keyword>
<dbReference type="RefSeq" id="WP_173271030.1">
    <property type="nucleotide sequence ID" value="NZ_JABMKV010000002.1"/>
</dbReference>
<accession>A0ABX2DEE9</accession>
<organism evidence="1 2">
    <name type="scientific">Pedobacter boryungensis</name>
    <dbReference type="NCBI Taxonomy" id="869962"/>
    <lineage>
        <taxon>Bacteria</taxon>
        <taxon>Pseudomonadati</taxon>
        <taxon>Bacteroidota</taxon>
        <taxon>Sphingobacteriia</taxon>
        <taxon>Sphingobacteriales</taxon>
        <taxon>Sphingobacteriaceae</taxon>
        <taxon>Pedobacter</taxon>
    </lineage>
</organism>
<sequence length="294" mass="33132">MKRLLILFFVFITYNSFSQDINGIVRDRSNLKEIAYASIFYKHNNIGTYSDSTGNFKIQKIKGDTLIVSSMGFEKDFISEVDIRGAIQVNLLPISINLNEVLVKGSESSKSKKGKKIHLGNFSKRYAHISGMKGRTVAYLIKPNALVVGKIASIEYGVKAEADAIVRAHLYTVDGITGKPSDDLIKTPEFISLKRGSKKLEIDLNHLNVELPSGGVFVGLEWIGEIKNNKLINISPIYTCSKSTEPVTVYIKFMDKNWELVPKRKVNIPYGQKAKNNLEQFFFEEPNFKIMLIQ</sequence>
<evidence type="ECO:0000313" key="1">
    <source>
        <dbReference type="EMBL" id="NQX31671.1"/>
    </source>
</evidence>
<gene>
    <name evidence="1" type="ORF">HQN85_08045</name>
</gene>
<protein>
    <submittedName>
        <fullName evidence="1">Carboxypeptidase-like regulatory domain-containing protein</fullName>
    </submittedName>
</protein>
<dbReference type="EMBL" id="JABMKV010000002">
    <property type="protein sequence ID" value="NQX31671.1"/>
    <property type="molecule type" value="Genomic_DNA"/>
</dbReference>
<dbReference type="Proteomes" id="UP000762110">
    <property type="component" value="Unassembled WGS sequence"/>
</dbReference>
<dbReference type="Pfam" id="PF13715">
    <property type="entry name" value="CarbopepD_reg_2"/>
    <property type="match status" value="1"/>
</dbReference>